<evidence type="ECO:0000313" key="2">
    <source>
        <dbReference type="Proteomes" id="UP001206925"/>
    </source>
</evidence>
<dbReference type="AlphaFoldDB" id="A0AAD5CVS8"/>
<accession>A0AAD5CVS8</accession>
<protein>
    <submittedName>
        <fullName evidence="1">Uncharacterized protein</fullName>
    </submittedName>
</protein>
<sequence>MKVLAQPSLPFLYMWIYTQSMDTLEA</sequence>
<dbReference type="Proteomes" id="UP001206925">
    <property type="component" value="Unassembled WGS sequence"/>
</dbReference>
<comment type="caution">
    <text evidence="1">The sequence shown here is derived from an EMBL/GenBank/DDBJ whole genome shotgun (WGS) entry which is preliminary data.</text>
</comment>
<gene>
    <name evidence="1" type="ORF">M8C21_018560</name>
</gene>
<proteinExistence type="predicted"/>
<dbReference type="EMBL" id="JAMZMK010006807">
    <property type="protein sequence ID" value="KAI7747245.1"/>
    <property type="molecule type" value="Genomic_DNA"/>
</dbReference>
<evidence type="ECO:0000313" key="1">
    <source>
        <dbReference type="EMBL" id="KAI7747245.1"/>
    </source>
</evidence>
<organism evidence="1 2">
    <name type="scientific">Ambrosia artemisiifolia</name>
    <name type="common">Common ragweed</name>
    <dbReference type="NCBI Taxonomy" id="4212"/>
    <lineage>
        <taxon>Eukaryota</taxon>
        <taxon>Viridiplantae</taxon>
        <taxon>Streptophyta</taxon>
        <taxon>Embryophyta</taxon>
        <taxon>Tracheophyta</taxon>
        <taxon>Spermatophyta</taxon>
        <taxon>Magnoliopsida</taxon>
        <taxon>eudicotyledons</taxon>
        <taxon>Gunneridae</taxon>
        <taxon>Pentapetalae</taxon>
        <taxon>asterids</taxon>
        <taxon>campanulids</taxon>
        <taxon>Asterales</taxon>
        <taxon>Asteraceae</taxon>
        <taxon>Asteroideae</taxon>
        <taxon>Heliantheae alliance</taxon>
        <taxon>Heliantheae</taxon>
        <taxon>Ambrosia</taxon>
    </lineage>
</organism>
<name>A0AAD5CVS8_AMBAR</name>
<reference evidence="1" key="1">
    <citation type="submission" date="2022-06" db="EMBL/GenBank/DDBJ databases">
        <title>Uncovering the hologenomic basis of an extraordinary plant invasion.</title>
        <authorList>
            <person name="Bieker V.C."/>
            <person name="Martin M.D."/>
            <person name="Gilbert T."/>
            <person name="Hodgins K."/>
            <person name="Battlay P."/>
            <person name="Petersen B."/>
            <person name="Wilson J."/>
        </authorList>
    </citation>
    <scope>NUCLEOTIDE SEQUENCE</scope>
    <source>
        <strain evidence="1">AA19_3_7</strain>
        <tissue evidence="1">Leaf</tissue>
    </source>
</reference>
<keyword evidence="2" id="KW-1185">Reference proteome</keyword>